<evidence type="ECO:0008006" key="5">
    <source>
        <dbReference type="Google" id="ProtNLM"/>
    </source>
</evidence>
<sequence length="157" mass="16423">MTINLSLPLCLALLLASPTLGLAQAGKSVGVRAGSPAGITAPTPAADAVAARADALTANMAQALSLTPAQTEKVRAINSGSVRNVEAARVRYRQEPGTLRSRIEEVGLARLEQLKDVLTPAQFTRYQQKREEKMGIPTVRGTQGTPPPGLGGRGEDN</sequence>
<dbReference type="EMBL" id="WQKZ01000001">
    <property type="protein sequence ID" value="MVN75275.1"/>
    <property type="molecule type" value="Genomic_DNA"/>
</dbReference>
<dbReference type="RefSeq" id="WP_157562027.1">
    <property type="nucleotide sequence ID" value="NZ_WQKZ01000001.1"/>
</dbReference>
<evidence type="ECO:0000313" key="3">
    <source>
        <dbReference type="EMBL" id="MVN75275.1"/>
    </source>
</evidence>
<keyword evidence="2" id="KW-0732">Signal</keyword>
<feature type="chain" id="PRO_5029680159" description="Periplasmic heavy metal sensor" evidence="2">
    <location>
        <begin position="24"/>
        <end position="157"/>
    </location>
</feature>
<reference evidence="3 4" key="1">
    <citation type="submission" date="2019-12" db="EMBL/GenBank/DDBJ databases">
        <title>Hymenobacter sp. HMF4947 Genome sequencing and assembly.</title>
        <authorList>
            <person name="Kang H."/>
            <person name="Cha I."/>
            <person name="Kim H."/>
            <person name="Joh K."/>
        </authorList>
    </citation>
    <scope>NUCLEOTIDE SEQUENCE [LARGE SCALE GENOMIC DNA]</scope>
    <source>
        <strain evidence="3 4">HMF4947</strain>
    </source>
</reference>
<keyword evidence="4" id="KW-1185">Reference proteome</keyword>
<accession>A0A7K1TA48</accession>
<evidence type="ECO:0000256" key="1">
    <source>
        <dbReference type="SAM" id="MobiDB-lite"/>
    </source>
</evidence>
<name>A0A7K1TA48_9BACT</name>
<evidence type="ECO:0000313" key="4">
    <source>
        <dbReference type="Proteomes" id="UP000441336"/>
    </source>
</evidence>
<comment type="caution">
    <text evidence="3">The sequence shown here is derived from an EMBL/GenBank/DDBJ whole genome shotgun (WGS) entry which is preliminary data.</text>
</comment>
<feature type="region of interest" description="Disordered" evidence="1">
    <location>
        <begin position="123"/>
        <end position="157"/>
    </location>
</feature>
<dbReference type="Proteomes" id="UP000441336">
    <property type="component" value="Unassembled WGS sequence"/>
</dbReference>
<dbReference type="AlphaFoldDB" id="A0A7K1TA48"/>
<gene>
    <name evidence="3" type="ORF">GO988_02950</name>
</gene>
<organism evidence="3 4">
    <name type="scientific">Hymenobacter ginkgonis</name>
    <dbReference type="NCBI Taxonomy" id="2682976"/>
    <lineage>
        <taxon>Bacteria</taxon>
        <taxon>Pseudomonadati</taxon>
        <taxon>Bacteroidota</taxon>
        <taxon>Cytophagia</taxon>
        <taxon>Cytophagales</taxon>
        <taxon>Hymenobacteraceae</taxon>
        <taxon>Hymenobacter</taxon>
    </lineage>
</organism>
<evidence type="ECO:0000256" key="2">
    <source>
        <dbReference type="SAM" id="SignalP"/>
    </source>
</evidence>
<protein>
    <recommendedName>
        <fullName evidence="5">Periplasmic heavy metal sensor</fullName>
    </recommendedName>
</protein>
<proteinExistence type="predicted"/>
<feature type="signal peptide" evidence="2">
    <location>
        <begin position="1"/>
        <end position="23"/>
    </location>
</feature>